<reference evidence="2" key="1">
    <citation type="journal article" date="2022" name="Plant J.">
        <title>Strategies of tolerance reflected in two North American maple genomes.</title>
        <authorList>
            <person name="McEvoy S.L."/>
            <person name="Sezen U.U."/>
            <person name="Trouern-Trend A."/>
            <person name="McMahon S.M."/>
            <person name="Schaberg P.G."/>
            <person name="Yang J."/>
            <person name="Wegrzyn J.L."/>
            <person name="Swenson N.G."/>
        </authorList>
    </citation>
    <scope>NUCLEOTIDE SEQUENCE</scope>
    <source>
        <strain evidence="2">NS2018</strain>
    </source>
</reference>
<gene>
    <name evidence="2" type="ORF">LWI29_002522</name>
</gene>
<evidence type="ECO:0000313" key="3">
    <source>
        <dbReference type="Proteomes" id="UP001168877"/>
    </source>
</evidence>
<dbReference type="Proteomes" id="UP001168877">
    <property type="component" value="Unassembled WGS sequence"/>
</dbReference>
<dbReference type="EMBL" id="JAUESC010000385">
    <property type="protein sequence ID" value="KAK0577935.1"/>
    <property type="molecule type" value="Genomic_DNA"/>
</dbReference>
<keyword evidence="1" id="KW-1133">Transmembrane helix</keyword>
<keyword evidence="1" id="KW-0472">Membrane</keyword>
<name>A0AA39RTV8_ACESA</name>
<protein>
    <submittedName>
        <fullName evidence="2">Uncharacterized protein</fullName>
    </submittedName>
</protein>
<keyword evidence="1" id="KW-0812">Transmembrane</keyword>
<organism evidence="2 3">
    <name type="scientific">Acer saccharum</name>
    <name type="common">Sugar maple</name>
    <dbReference type="NCBI Taxonomy" id="4024"/>
    <lineage>
        <taxon>Eukaryota</taxon>
        <taxon>Viridiplantae</taxon>
        <taxon>Streptophyta</taxon>
        <taxon>Embryophyta</taxon>
        <taxon>Tracheophyta</taxon>
        <taxon>Spermatophyta</taxon>
        <taxon>Magnoliopsida</taxon>
        <taxon>eudicotyledons</taxon>
        <taxon>Gunneridae</taxon>
        <taxon>Pentapetalae</taxon>
        <taxon>rosids</taxon>
        <taxon>malvids</taxon>
        <taxon>Sapindales</taxon>
        <taxon>Sapindaceae</taxon>
        <taxon>Hippocastanoideae</taxon>
        <taxon>Acereae</taxon>
        <taxon>Acer</taxon>
    </lineage>
</organism>
<comment type="caution">
    <text evidence="2">The sequence shown here is derived from an EMBL/GenBank/DDBJ whole genome shotgun (WGS) entry which is preliminary data.</text>
</comment>
<accession>A0AA39RTV8</accession>
<sequence>MRTNCRKEDLVHSTIVDEIKQARTTILSSDNSETREDSRESDLVVADSEEDIVHASIASGIKQACPIGGGNGSSQVIRQSSRIKSKGASSHNMRTRNTKFREVEGISRNPMMESGSAEIKAANVIAIGLALGLDFQRWMRRCWKKLQEGKRKIWHVVKLYLVGLIIHLLRPVSIAKHSFNSITS</sequence>
<evidence type="ECO:0000313" key="2">
    <source>
        <dbReference type="EMBL" id="KAK0577935.1"/>
    </source>
</evidence>
<evidence type="ECO:0000256" key="1">
    <source>
        <dbReference type="SAM" id="Phobius"/>
    </source>
</evidence>
<dbReference type="AlphaFoldDB" id="A0AA39RTV8"/>
<proteinExistence type="predicted"/>
<keyword evidence="3" id="KW-1185">Reference proteome</keyword>
<reference evidence="2" key="2">
    <citation type="submission" date="2023-06" db="EMBL/GenBank/DDBJ databases">
        <authorList>
            <person name="Swenson N.G."/>
            <person name="Wegrzyn J.L."/>
            <person name="Mcevoy S.L."/>
        </authorList>
    </citation>
    <scope>NUCLEOTIDE SEQUENCE</scope>
    <source>
        <strain evidence="2">NS2018</strain>
        <tissue evidence="2">Leaf</tissue>
    </source>
</reference>
<feature type="transmembrane region" description="Helical" evidence="1">
    <location>
        <begin position="153"/>
        <end position="170"/>
    </location>
</feature>